<dbReference type="InterPro" id="IPR025032">
    <property type="entry name" value="DUF3949"/>
</dbReference>
<dbReference type="Pfam" id="PF13133">
    <property type="entry name" value="DUF3949"/>
    <property type="match status" value="1"/>
</dbReference>
<keyword evidence="1" id="KW-1133">Transmembrane helix</keyword>
<protein>
    <recommendedName>
        <fullName evidence="4">DUF3949 domain-containing protein</fullName>
    </recommendedName>
</protein>
<keyword evidence="1" id="KW-0812">Transmembrane</keyword>
<dbReference type="Proteomes" id="UP001549104">
    <property type="component" value="Unassembled WGS sequence"/>
</dbReference>
<evidence type="ECO:0000256" key="1">
    <source>
        <dbReference type="SAM" id="Phobius"/>
    </source>
</evidence>
<accession>A0ABV2K751</accession>
<gene>
    <name evidence="2" type="ORF">ABIC55_001988</name>
</gene>
<sequence>MEFWIIGSVFVMYFLVMIPVQYSNIVATKKELEESGLTHNDTYEVMSFEQQQLQLNLQGNLFNLPATLMAQYIYFMRHRGNKKVK</sequence>
<name>A0ABV2K751_SPOPS</name>
<reference evidence="2 3" key="1">
    <citation type="submission" date="2024-06" db="EMBL/GenBank/DDBJ databases">
        <title>Sorghum-associated microbial communities from plants grown in Nebraska, USA.</title>
        <authorList>
            <person name="Schachtman D."/>
        </authorList>
    </citation>
    <scope>NUCLEOTIDE SEQUENCE [LARGE SCALE GENOMIC DNA]</scope>
    <source>
        <strain evidence="2 3">1288</strain>
    </source>
</reference>
<evidence type="ECO:0008006" key="4">
    <source>
        <dbReference type="Google" id="ProtNLM"/>
    </source>
</evidence>
<comment type="caution">
    <text evidence="2">The sequence shown here is derived from an EMBL/GenBank/DDBJ whole genome shotgun (WGS) entry which is preliminary data.</text>
</comment>
<evidence type="ECO:0000313" key="3">
    <source>
        <dbReference type="Proteomes" id="UP001549104"/>
    </source>
</evidence>
<dbReference type="EMBL" id="JBEPME010000002">
    <property type="protein sequence ID" value="MET3656901.1"/>
    <property type="molecule type" value="Genomic_DNA"/>
</dbReference>
<keyword evidence="3" id="KW-1185">Reference proteome</keyword>
<organism evidence="2 3">
    <name type="scientific">Sporosarcina psychrophila</name>
    <name type="common">Bacillus psychrophilus</name>
    <dbReference type="NCBI Taxonomy" id="1476"/>
    <lineage>
        <taxon>Bacteria</taxon>
        <taxon>Bacillati</taxon>
        <taxon>Bacillota</taxon>
        <taxon>Bacilli</taxon>
        <taxon>Bacillales</taxon>
        <taxon>Caryophanaceae</taxon>
        <taxon>Sporosarcina</taxon>
    </lineage>
</organism>
<keyword evidence="1" id="KW-0472">Membrane</keyword>
<feature type="transmembrane region" description="Helical" evidence="1">
    <location>
        <begin position="6"/>
        <end position="27"/>
    </location>
</feature>
<dbReference type="RefSeq" id="WP_187044798.1">
    <property type="nucleotide sequence ID" value="NZ_CP146246.1"/>
</dbReference>
<proteinExistence type="predicted"/>
<evidence type="ECO:0000313" key="2">
    <source>
        <dbReference type="EMBL" id="MET3656901.1"/>
    </source>
</evidence>